<comment type="catalytic activity">
    <reaction evidence="7">
        <text>RNA(n) + a ribonucleoside 5'-triphosphate = RNA(n+1) + diphosphate</text>
        <dbReference type="Rhea" id="RHEA:21248"/>
        <dbReference type="Rhea" id="RHEA-COMP:14527"/>
        <dbReference type="Rhea" id="RHEA-COMP:17342"/>
        <dbReference type="ChEBI" id="CHEBI:33019"/>
        <dbReference type="ChEBI" id="CHEBI:61557"/>
        <dbReference type="ChEBI" id="CHEBI:140395"/>
        <dbReference type="EC" id="2.7.7.6"/>
    </reaction>
</comment>
<dbReference type="GO" id="GO:0000428">
    <property type="term" value="C:DNA-directed RNA polymerase complex"/>
    <property type="evidence" value="ECO:0007669"/>
    <property type="project" value="UniProtKB-KW"/>
</dbReference>
<evidence type="ECO:0000256" key="6">
    <source>
        <dbReference type="ARBA" id="ARBA00023163"/>
    </source>
</evidence>
<feature type="region of interest" description="Disordered" evidence="8">
    <location>
        <begin position="382"/>
        <end position="404"/>
    </location>
</feature>
<keyword evidence="5" id="KW-0548">Nucleotidyltransferase</keyword>
<dbReference type="InterPro" id="IPR014724">
    <property type="entry name" value="RNA_pol_RPB2_OB-fold"/>
</dbReference>
<dbReference type="Gene3D" id="3.90.1800.10">
    <property type="entry name" value="RNA polymerase alpha subunit dimerisation domain"/>
    <property type="match status" value="1"/>
</dbReference>
<evidence type="ECO:0000256" key="2">
    <source>
        <dbReference type="ARBA" id="ARBA00012418"/>
    </source>
</evidence>
<dbReference type="SUPFAM" id="SSF64484">
    <property type="entry name" value="beta and beta-prime subunits of DNA dependent RNA-polymerase"/>
    <property type="match status" value="1"/>
</dbReference>
<evidence type="ECO:0000313" key="11">
    <source>
        <dbReference type="EMBL" id="QYA18295.1"/>
    </source>
</evidence>
<dbReference type="EC" id="2.7.7.6" evidence="2"/>
<sequence>MGKQAIGTPTLNTAFRTDTISYQLWYPQSPLVTTRAGKYLMHNETLAAGQNVVFAIASWTGYNQDDSTMINQSAIDRGLFRSFIRRSIYVDTKKQPSNSFETFEKPNPNEVVGMKHGNYDKLDEDGFVAPGTYIQENDVIVGKTQPPPASVTKQAKNKYRGSTLETLETGAVEKDNEEQDEETKKSCKSILHTGKPAYVENVVVGNTPQGGKYGRVTTIETHIPAISDKFSSRHGQKGTMGMAYPQHDMPFSADGISPDVIMNPHGLTSRMTIGQLKEGIFGMIAALSGKIVDGTPFYEYYGIDTRGKTESEVDEMLFSPKLKPGQTIMDATYDLLKSYGYERKGKQQLYDGRTGEPFECETFHCMVYYQALRHLGSEKKHARARGRRQTITKQPAEGRSRDGGLRFGEMERDAIIGHGASNLLVERLHYNSDPSEFYVCDSCGSIGVGEAFVDENGSEYTLARCTYCVHSNMKLCRAPNALKSLFQELGGGNINSSIWV</sequence>
<dbReference type="InterPro" id="IPR007120">
    <property type="entry name" value="DNA-dir_RNAP_su2_dom"/>
</dbReference>
<dbReference type="CDD" id="cd00653">
    <property type="entry name" value="RNA_pol_B_RPB2"/>
    <property type="match status" value="1"/>
</dbReference>
<name>A0A8F8KP99_9VIRU</name>
<reference evidence="11" key="1">
    <citation type="submission" date="2021-06" db="EMBL/GenBank/DDBJ databases">
        <authorList>
            <person name="Rolland C."/>
        </authorList>
    </citation>
    <scope>NUCLEOTIDE SEQUENCE</scope>
    <source>
        <strain evidence="11">347.936635</strain>
    </source>
</reference>
<feature type="region of interest" description="Disordered" evidence="8">
    <location>
        <begin position="162"/>
        <end position="188"/>
    </location>
</feature>
<dbReference type="InterPro" id="IPR015712">
    <property type="entry name" value="DNA-dir_RNA_pol_su2"/>
</dbReference>
<proteinExistence type="inferred from homology"/>
<protein>
    <recommendedName>
        <fullName evidence="2">DNA-directed RNA polymerase</fullName>
        <ecNumber evidence="2">2.7.7.6</ecNumber>
    </recommendedName>
</protein>
<evidence type="ECO:0000256" key="7">
    <source>
        <dbReference type="ARBA" id="ARBA00048552"/>
    </source>
</evidence>
<evidence type="ECO:0000259" key="10">
    <source>
        <dbReference type="Pfam" id="PF04560"/>
    </source>
</evidence>
<dbReference type="Pfam" id="PF00562">
    <property type="entry name" value="RNA_pol_Rpb2_6"/>
    <property type="match status" value="1"/>
</dbReference>
<dbReference type="GO" id="GO:0003677">
    <property type="term" value="F:DNA binding"/>
    <property type="evidence" value="ECO:0007669"/>
    <property type="project" value="InterPro"/>
</dbReference>
<dbReference type="InterPro" id="IPR037033">
    <property type="entry name" value="DNA-dir_RNAP_su2_hyb_sf"/>
</dbReference>
<dbReference type="PANTHER" id="PTHR20856">
    <property type="entry name" value="DNA-DIRECTED RNA POLYMERASE I SUBUNIT 2"/>
    <property type="match status" value="1"/>
</dbReference>
<gene>
    <name evidence="11" type="ORF">KOM_12_25</name>
</gene>
<keyword evidence="3 11" id="KW-0240">DNA-directed RNA polymerase</keyword>
<dbReference type="Gene3D" id="2.40.270.10">
    <property type="entry name" value="DNA-directed RNA polymerase, subunit 2, domain 6"/>
    <property type="match status" value="1"/>
</dbReference>
<organism evidence="11">
    <name type="scientific">Clandestinovirus</name>
    <dbReference type="NCBI Taxonomy" id="2831644"/>
    <lineage>
        <taxon>Viruses</taxon>
    </lineage>
</organism>
<dbReference type="EMBL" id="MZ420154">
    <property type="protein sequence ID" value="QYA18295.1"/>
    <property type="molecule type" value="Genomic_DNA"/>
</dbReference>
<keyword evidence="6" id="KW-0804">Transcription</keyword>
<evidence type="ECO:0000256" key="3">
    <source>
        <dbReference type="ARBA" id="ARBA00022478"/>
    </source>
</evidence>
<evidence type="ECO:0000256" key="8">
    <source>
        <dbReference type="SAM" id="MobiDB-lite"/>
    </source>
</evidence>
<dbReference type="GO" id="GO:0003899">
    <property type="term" value="F:DNA-directed RNA polymerase activity"/>
    <property type="evidence" value="ECO:0007669"/>
    <property type="project" value="UniProtKB-EC"/>
</dbReference>
<dbReference type="Pfam" id="PF04560">
    <property type="entry name" value="RNA_pol_Rpb2_7"/>
    <property type="match status" value="1"/>
</dbReference>
<dbReference type="GO" id="GO:0032549">
    <property type="term" value="F:ribonucleoside binding"/>
    <property type="evidence" value="ECO:0007669"/>
    <property type="project" value="InterPro"/>
</dbReference>
<keyword evidence="4" id="KW-0808">Transferase</keyword>
<accession>A0A8F8KP99</accession>
<evidence type="ECO:0000256" key="1">
    <source>
        <dbReference type="ARBA" id="ARBA00006835"/>
    </source>
</evidence>
<comment type="similarity">
    <text evidence="1">Belongs to the RNA polymerase beta chain family.</text>
</comment>
<dbReference type="InterPro" id="IPR007641">
    <property type="entry name" value="RNA_pol_Rpb2_7"/>
</dbReference>
<dbReference type="Gene3D" id="2.40.50.150">
    <property type="match status" value="1"/>
</dbReference>
<evidence type="ECO:0000259" key="9">
    <source>
        <dbReference type="Pfam" id="PF00562"/>
    </source>
</evidence>
<feature type="domain" description="RNA polymerase Rpb2" evidence="10">
    <location>
        <begin position="403"/>
        <end position="497"/>
    </location>
</feature>
<evidence type="ECO:0000256" key="5">
    <source>
        <dbReference type="ARBA" id="ARBA00022695"/>
    </source>
</evidence>
<feature type="domain" description="DNA-directed RNA polymerase subunit 2 hybrid-binding" evidence="9">
    <location>
        <begin position="1"/>
        <end position="401"/>
    </location>
</feature>
<evidence type="ECO:0000256" key="4">
    <source>
        <dbReference type="ARBA" id="ARBA00022679"/>
    </source>
</evidence>
<dbReference type="GO" id="GO:0006351">
    <property type="term" value="P:DNA-templated transcription"/>
    <property type="evidence" value="ECO:0007669"/>
    <property type="project" value="InterPro"/>
</dbReference>